<dbReference type="GO" id="GO:0006508">
    <property type="term" value="P:proteolysis"/>
    <property type="evidence" value="ECO:0007669"/>
    <property type="project" value="UniProtKB-KW"/>
</dbReference>
<evidence type="ECO:0000256" key="1">
    <source>
        <dbReference type="ARBA" id="ARBA00022737"/>
    </source>
</evidence>
<dbReference type="InterPro" id="IPR027417">
    <property type="entry name" value="P-loop_NTPase"/>
</dbReference>
<dbReference type="GO" id="GO:0043335">
    <property type="term" value="P:protein unfolding"/>
    <property type="evidence" value="ECO:0007669"/>
    <property type="project" value="InterPro"/>
</dbReference>
<dbReference type="CDD" id="cd00009">
    <property type="entry name" value="AAA"/>
    <property type="match status" value="1"/>
</dbReference>
<dbReference type="PROSITE" id="PS00871">
    <property type="entry name" value="CLPAB_2"/>
    <property type="match status" value="1"/>
</dbReference>
<dbReference type="InterPro" id="IPR041546">
    <property type="entry name" value="ClpA/ClpB_AAA_lid"/>
</dbReference>
<dbReference type="InterPro" id="IPR003959">
    <property type="entry name" value="ATPase_AAA_core"/>
</dbReference>
<keyword evidence="8" id="KW-0378">Hydrolase</keyword>
<dbReference type="InterPro" id="IPR004176">
    <property type="entry name" value="Clp_R_N"/>
</dbReference>
<dbReference type="NCBIfam" id="TIGR02639">
    <property type="entry name" value="ClpA"/>
    <property type="match status" value="1"/>
</dbReference>
<evidence type="ECO:0000259" key="6">
    <source>
        <dbReference type="SMART" id="SM00382"/>
    </source>
</evidence>
<feature type="domain" description="AAA+ ATPase" evidence="6">
    <location>
        <begin position="218"/>
        <end position="361"/>
    </location>
</feature>
<dbReference type="Pfam" id="PF17871">
    <property type="entry name" value="AAA_lid_9"/>
    <property type="match status" value="1"/>
</dbReference>
<dbReference type="Pfam" id="PF07724">
    <property type="entry name" value="AAA_2"/>
    <property type="match status" value="1"/>
</dbReference>
<dbReference type="Gene3D" id="1.10.8.60">
    <property type="match status" value="2"/>
</dbReference>
<dbReference type="KEGG" id="cbei:LF65_04661"/>
<reference evidence="9" key="1">
    <citation type="submission" date="2014-12" db="EMBL/GenBank/DDBJ databases">
        <title>Genome sequence of Clostridium beijerinckii strain 59B.</title>
        <authorList>
            <person name="Little G.T."/>
            <person name="Minton N.P."/>
        </authorList>
    </citation>
    <scope>NUCLEOTIDE SEQUENCE [LARGE SCALE GENOMIC DNA]</scope>
    <source>
        <strain evidence="9">59B</strain>
    </source>
</reference>
<keyword evidence="3 5" id="KW-0067">ATP-binding</keyword>
<keyword evidence="2 5" id="KW-0547">Nucleotide-binding</keyword>
<dbReference type="OrthoDB" id="9803641at2"/>
<evidence type="ECO:0000313" key="9">
    <source>
        <dbReference type="Proteomes" id="UP000031866"/>
    </source>
</evidence>
<dbReference type="InterPro" id="IPR050130">
    <property type="entry name" value="ClpA_ClpB"/>
</dbReference>
<evidence type="ECO:0000256" key="4">
    <source>
        <dbReference type="ARBA" id="ARBA00023186"/>
    </source>
</evidence>
<dbReference type="InterPro" id="IPR036628">
    <property type="entry name" value="Clp_N_dom_sf"/>
</dbReference>
<sequence>MKITNEVNLILLKAYQEAKEKSSEYITPEHLLYAATFDKNVEYAIKECGGSLENLRYNLATYVKTYINKIGQGEPQESIEFQRVILTANEQIKYSGKDAIDVDHIISAIFNLEDSYARYYLEQEGVTRRDLLYSLCHSIDEDTRNSYDDEMQENFKEDENEFTENESKEKVEKKKEDAFLNKFTIDLIKKATEEENDPLIGRKDILERSIQILCRRIKNNPIHVGESGVGKTAITLGLAKLISEDKVPEKLKGSSMFSLDIGSVIAGTKYRGDFEERIKRVLDLISKQDKPIVYIDEIHNIVGAGALNGGALDASNLLKPYLTEGKIRFIGATTFDEYKKFFEKDKALSRRFQRIDVKEPSIKEAIQILDGLKKNYEEYHNVSYTDEAIGDAVTLSDKYINDRYLPDKAVDIIDEAGAYVRMHNEDMNEQIIVDRKTIEEIISKICNIPKQTVESSEISSLKHLEKDLKENIFSQDKAIEEVVRCIKMSRSGLNDEDKPVASMLFVGPTGVGKTEIARCLSKTLGIDLIRFDMSEYTEKHSAAKLIGSPPGYVGYEEGGLLTDSIRKTPHCVLLLDEIEKAHPDILSVLLQVMDYATLTDNKGRKADFRNSIIIMTSNAGARNIGKRLIGFGDREVKGEAIMEEVKKFFTPEFRNRLDKIIVFNGMTDIMAANVAKKQLNNFKDKLNSKNVEIEFSEECVNHIAKIGTSEEFGAREIARVIASNIKPLLVDEILFGKLSEGGKCVIDFVNEKFELKIN</sequence>
<proteinExistence type="inferred from homology"/>
<dbReference type="GO" id="GO:0016887">
    <property type="term" value="F:ATP hydrolysis activity"/>
    <property type="evidence" value="ECO:0007669"/>
    <property type="project" value="InterPro"/>
</dbReference>
<comment type="similarity">
    <text evidence="5">Belongs to the ClpA/ClpB family.</text>
</comment>
<dbReference type="SMART" id="SM01086">
    <property type="entry name" value="ClpB_D2-small"/>
    <property type="match status" value="1"/>
</dbReference>
<dbReference type="GO" id="GO:0005524">
    <property type="term" value="F:ATP binding"/>
    <property type="evidence" value="ECO:0007669"/>
    <property type="project" value="UniProtKB-KW"/>
</dbReference>
<dbReference type="SMART" id="SM00382">
    <property type="entry name" value="AAA"/>
    <property type="match status" value="2"/>
</dbReference>
<feature type="domain" description="Clp ATPase C-terminal" evidence="7">
    <location>
        <begin position="666"/>
        <end position="755"/>
    </location>
</feature>
<dbReference type="PANTHER" id="PTHR11638:SF111">
    <property type="entry name" value="ATP-DEPENDENT CLP PROTEASE ATP-BINDING SUBUNIT CLPA"/>
    <property type="match status" value="1"/>
</dbReference>
<dbReference type="Pfam" id="PF02861">
    <property type="entry name" value="Clp_N"/>
    <property type="match status" value="1"/>
</dbReference>
<keyword evidence="4 5" id="KW-0143">Chaperone</keyword>
<dbReference type="PROSITE" id="PS00870">
    <property type="entry name" value="CLPAB_1"/>
    <property type="match status" value="1"/>
</dbReference>
<dbReference type="GO" id="GO:0034605">
    <property type="term" value="P:cellular response to heat"/>
    <property type="evidence" value="ECO:0007669"/>
    <property type="project" value="TreeGrafter"/>
</dbReference>
<dbReference type="SUPFAM" id="SSF52540">
    <property type="entry name" value="P-loop containing nucleoside triphosphate hydrolases"/>
    <property type="match status" value="2"/>
</dbReference>
<evidence type="ECO:0000259" key="7">
    <source>
        <dbReference type="SMART" id="SM01086"/>
    </source>
</evidence>
<gene>
    <name evidence="8" type="ORF">LF65_04661</name>
</gene>
<dbReference type="PRINTS" id="PR00300">
    <property type="entry name" value="CLPPROTEASEA"/>
</dbReference>
<dbReference type="InterPro" id="IPR028299">
    <property type="entry name" value="ClpA/B_CS2"/>
</dbReference>
<dbReference type="Pfam" id="PF10431">
    <property type="entry name" value="ClpB_D2-small"/>
    <property type="match status" value="1"/>
</dbReference>
<dbReference type="PANTHER" id="PTHR11638">
    <property type="entry name" value="ATP-DEPENDENT CLP PROTEASE"/>
    <property type="match status" value="1"/>
</dbReference>
<dbReference type="STRING" id="1520.LF65_04661"/>
<dbReference type="InterPro" id="IPR001270">
    <property type="entry name" value="ClpA/B"/>
</dbReference>
<dbReference type="EMBL" id="CP010086">
    <property type="protein sequence ID" value="AJH01192.1"/>
    <property type="molecule type" value="Genomic_DNA"/>
</dbReference>
<dbReference type="AlphaFoldDB" id="A0A0B5QSK7"/>
<accession>A0A0B5QSK7</accession>
<dbReference type="FunFam" id="3.40.50.300:FF:000025">
    <property type="entry name" value="ATP-dependent Clp protease subunit"/>
    <property type="match status" value="1"/>
</dbReference>
<name>A0A0B5QSK7_CLOBE</name>
<dbReference type="InterPro" id="IPR019489">
    <property type="entry name" value="Clp_ATPase_C"/>
</dbReference>
<dbReference type="Pfam" id="PF00004">
    <property type="entry name" value="AAA"/>
    <property type="match status" value="1"/>
</dbReference>
<keyword evidence="8" id="KW-0645">Protease</keyword>
<dbReference type="SUPFAM" id="SSF81923">
    <property type="entry name" value="Double Clp-N motif"/>
    <property type="match status" value="1"/>
</dbReference>
<dbReference type="GO" id="GO:0005737">
    <property type="term" value="C:cytoplasm"/>
    <property type="evidence" value="ECO:0007669"/>
    <property type="project" value="TreeGrafter"/>
</dbReference>
<keyword evidence="1" id="KW-0677">Repeat</keyword>
<evidence type="ECO:0000256" key="3">
    <source>
        <dbReference type="ARBA" id="ARBA00022840"/>
    </source>
</evidence>
<dbReference type="Proteomes" id="UP000031866">
    <property type="component" value="Chromosome"/>
</dbReference>
<protein>
    <submittedName>
        <fullName evidence="8">ATP-dependent Clp protease ATP-binding subunit ClpA</fullName>
    </submittedName>
</protein>
<dbReference type="CDD" id="cd19499">
    <property type="entry name" value="RecA-like_ClpB_Hsp104-like"/>
    <property type="match status" value="1"/>
</dbReference>
<dbReference type="InterPro" id="IPR013461">
    <property type="entry name" value="ClpA"/>
</dbReference>
<dbReference type="RefSeq" id="WP_041899280.1">
    <property type="nucleotide sequence ID" value="NZ_CP010086.2"/>
</dbReference>
<dbReference type="InterPro" id="IPR003593">
    <property type="entry name" value="AAA+_ATPase"/>
</dbReference>
<dbReference type="Gene3D" id="3.40.50.300">
    <property type="entry name" value="P-loop containing nucleotide triphosphate hydrolases"/>
    <property type="match status" value="2"/>
</dbReference>
<evidence type="ECO:0000256" key="2">
    <source>
        <dbReference type="ARBA" id="ARBA00022741"/>
    </source>
</evidence>
<evidence type="ECO:0000313" key="8">
    <source>
        <dbReference type="EMBL" id="AJH01192.1"/>
    </source>
</evidence>
<evidence type="ECO:0000256" key="5">
    <source>
        <dbReference type="RuleBase" id="RU004432"/>
    </source>
</evidence>
<dbReference type="InterPro" id="IPR018368">
    <property type="entry name" value="ClpA/B_CS1"/>
</dbReference>
<dbReference type="Gene3D" id="1.10.1780.10">
    <property type="entry name" value="Clp, N-terminal domain"/>
    <property type="match status" value="1"/>
</dbReference>
<feature type="domain" description="AAA+ ATPase" evidence="6">
    <location>
        <begin position="499"/>
        <end position="667"/>
    </location>
</feature>
<organism evidence="8 9">
    <name type="scientific">Clostridium beijerinckii</name>
    <name type="common">Clostridium MP</name>
    <dbReference type="NCBI Taxonomy" id="1520"/>
    <lineage>
        <taxon>Bacteria</taxon>
        <taxon>Bacillati</taxon>
        <taxon>Bacillota</taxon>
        <taxon>Clostridia</taxon>
        <taxon>Eubacteriales</taxon>
        <taxon>Clostridiaceae</taxon>
        <taxon>Clostridium</taxon>
    </lineage>
</organism>
<dbReference type="GO" id="GO:0008233">
    <property type="term" value="F:peptidase activity"/>
    <property type="evidence" value="ECO:0007669"/>
    <property type="project" value="UniProtKB-KW"/>
</dbReference>